<evidence type="ECO:0000256" key="4">
    <source>
        <dbReference type="ARBA" id="ARBA00022723"/>
    </source>
</evidence>
<dbReference type="GO" id="GO:0061630">
    <property type="term" value="F:ubiquitin protein ligase activity"/>
    <property type="evidence" value="ECO:0007669"/>
    <property type="project" value="UniProtKB-EC"/>
</dbReference>
<dbReference type="PROSITE" id="PS50089">
    <property type="entry name" value="ZF_RING_2"/>
    <property type="match status" value="1"/>
</dbReference>
<evidence type="ECO:0000259" key="10">
    <source>
        <dbReference type="PROSITE" id="PS50089"/>
    </source>
</evidence>
<evidence type="ECO:0000256" key="2">
    <source>
        <dbReference type="ARBA" id="ARBA00012483"/>
    </source>
</evidence>
<organism evidence="11 12">
    <name type="scientific">Angomonas deanei</name>
    <dbReference type="NCBI Taxonomy" id="59799"/>
    <lineage>
        <taxon>Eukaryota</taxon>
        <taxon>Discoba</taxon>
        <taxon>Euglenozoa</taxon>
        <taxon>Kinetoplastea</taxon>
        <taxon>Metakinetoplastina</taxon>
        <taxon>Trypanosomatida</taxon>
        <taxon>Trypanosomatidae</taxon>
        <taxon>Strigomonadinae</taxon>
        <taxon>Angomonas</taxon>
    </lineage>
</organism>
<protein>
    <recommendedName>
        <fullName evidence="2">RING-type E3 ubiquitin transferase</fullName>
        <ecNumber evidence="2">2.3.2.27</ecNumber>
    </recommendedName>
</protein>
<evidence type="ECO:0000256" key="1">
    <source>
        <dbReference type="ARBA" id="ARBA00000900"/>
    </source>
</evidence>
<evidence type="ECO:0000313" key="12">
    <source>
        <dbReference type="Proteomes" id="UP000515908"/>
    </source>
</evidence>
<evidence type="ECO:0000256" key="6">
    <source>
        <dbReference type="ARBA" id="ARBA00022786"/>
    </source>
</evidence>
<dbReference type="InterPro" id="IPR013083">
    <property type="entry name" value="Znf_RING/FYVE/PHD"/>
</dbReference>
<keyword evidence="12" id="KW-1185">Reference proteome</keyword>
<dbReference type="EC" id="2.3.2.27" evidence="2"/>
<keyword evidence="6" id="KW-0833">Ubl conjugation pathway</keyword>
<keyword evidence="5 8" id="KW-0863">Zinc-finger</keyword>
<dbReference type="VEuPathDB" id="TriTrypDB:ADEAN_000833000"/>
<dbReference type="InterPro" id="IPR001841">
    <property type="entry name" value="Znf_RING"/>
</dbReference>
<dbReference type="Proteomes" id="UP000515908">
    <property type="component" value="Chromosome 18"/>
</dbReference>
<dbReference type="SMART" id="SM01197">
    <property type="entry name" value="FANCL_C"/>
    <property type="match status" value="1"/>
</dbReference>
<feature type="region of interest" description="Disordered" evidence="9">
    <location>
        <begin position="1"/>
        <end position="33"/>
    </location>
</feature>
<evidence type="ECO:0000313" key="11">
    <source>
        <dbReference type="EMBL" id="CAD2220807.1"/>
    </source>
</evidence>
<dbReference type="GO" id="GO:0008270">
    <property type="term" value="F:zinc ion binding"/>
    <property type="evidence" value="ECO:0007669"/>
    <property type="project" value="UniProtKB-KW"/>
</dbReference>
<evidence type="ECO:0000256" key="7">
    <source>
        <dbReference type="ARBA" id="ARBA00022833"/>
    </source>
</evidence>
<feature type="domain" description="RING-type" evidence="10">
    <location>
        <begin position="205"/>
        <end position="250"/>
    </location>
</feature>
<name>A0A7G2CNX1_9TRYP</name>
<keyword evidence="3" id="KW-0808">Transferase</keyword>
<feature type="compositionally biased region" description="Polar residues" evidence="9">
    <location>
        <begin position="14"/>
        <end position="30"/>
    </location>
</feature>
<dbReference type="EMBL" id="LR877162">
    <property type="protein sequence ID" value="CAD2220807.1"/>
    <property type="molecule type" value="Genomic_DNA"/>
</dbReference>
<accession>A0A7G2CNX1</accession>
<evidence type="ECO:0000256" key="9">
    <source>
        <dbReference type="SAM" id="MobiDB-lite"/>
    </source>
</evidence>
<evidence type="ECO:0000256" key="5">
    <source>
        <dbReference type="ARBA" id="ARBA00022771"/>
    </source>
</evidence>
<dbReference type="SUPFAM" id="SSF57850">
    <property type="entry name" value="RING/U-box"/>
    <property type="match status" value="1"/>
</dbReference>
<keyword evidence="7" id="KW-0862">Zinc</keyword>
<dbReference type="Gene3D" id="3.30.40.10">
    <property type="entry name" value="Zinc/RING finger domain, C3HC4 (zinc finger)"/>
    <property type="match status" value="1"/>
</dbReference>
<dbReference type="SMART" id="SM00184">
    <property type="entry name" value="RING"/>
    <property type="match status" value="1"/>
</dbReference>
<proteinExistence type="predicted"/>
<dbReference type="AlphaFoldDB" id="A0A7G2CNX1"/>
<comment type="catalytic activity">
    <reaction evidence="1">
        <text>S-ubiquitinyl-[E2 ubiquitin-conjugating enzyme]-L-cysteine + [acceptor protein]-L-lysine = [E2 ubiquitin-conjugating enzyme]-L-cysteine + N(6)-ubiquitinyl-[acceptor protein]-L-lysine.</text>
        <dbReference type="EC" id="2.3.2.27"/>
    </reaction>
</comment>
<reference evidence="11 12" key="1">
    <citation type="submission" date="2020-08" db="EMBL/GenBank/DDBJ databases">
        <authorList>
            <person name="Newling K."/>
            <person name="Davey J."/>
            <person name="Forrester S."/>
        </authorList>
    </citation>
    <scope>NUCLEOTIDE SEQUENCE [LARGE SCALE GENOMIC DNA]</scope>
    <source>
        <strain evidence="12">Crithidia deanei Carvalho (ATCC PRA-265)</strain>
    </source>
</reference>
<keyword evidence="4" id="KW-0479">Metal-binding</keyword>
<sequence length="258" mass="29125">MSDMPKRERDESKSSPSTQPASPAHENSNPELERVLADLDIDEDFKTSIRAMSPETRRDIINDIIRNRQLDTADRLIPEDLPAGDDEPRVRLVFRTTEDEEDEEGEEHAIEHPLSQLLPLLLLLRRQDGPGAIDSALQNHITGMLQQLSQMHAMQNMGIDRDIDDMSYEELLELEERMGSVSKGLPEAKIPEYLKGANPPQEGTCAVCLSEWTTADTSETCCQLSPCRHVFHKDCIKQWLLANKQCPLCKQEVVKAAI</sequence>
<evidence type="ECO:0000256" key="3">
    <source>
        <dbReference type="ARBA" id="ARBA00022679"/>
    </source>
</evidence>
<dbReference type="InterPro" id="IPR045191">
    <property type="entry name" value="MBR1/2-like"/>
</dbReference>
<dbReference type="PANTHER" id="PTHR22937:SF65">
    <property type="entry name" value="E3 UBIQUITIN-PROTEIN LIGASE ARK2C"/>
    <property type="match status" value="1"/>
</dbReference>
<dbReference type="Pfam" id="PF13639">
    <property type="entry name" value="zf-RING_2"/>
    <property type="match status" value="1"/>
</dbReference>
<dbReference type="PANTHER" id="PTHR22937">
    <property type="entry name" value="E3 UBIQUITIN-PROTEIN LIGASE RNF165"/>
    <property type="match status" value="1"/>
</dbReference>
<evidence type="ECO:0000256" key="8">
    <source>
        <dbReference type="PROSITE-ProRule" id="PRU00175"/>
    </source>
</evidence>
<gene>
    <name evidence="11" type="ORF">ADEAN_000833000</name>
</gene>
<feature type="compositionally biased region" description="Basic and acidic residues" evidence="9">
    <location>
        <begin position="1"/>
        <end position="13"/>
    </location>
</feature>